<dbReference type="OrthoDB" id="1186777at2759"/>
<reference evidence="6" key="2">
    <citation type="submission" date="2019-10" db="EMBL/GenBank/DDBJ databases">
        <title>A de novo genome assembly of a pear dwarfing rootstock.</title>
        <authorList>
            <person name="Wang F."/>
            <person name="Wang J."/>
            <person name="Li S."/>
            <person name="Zhang Y."/>
            <person name="Fang M."/>
            <person name="Ma L."/>
            <person name="Zhao Y."/>
            <person name="Jiang S."/>
        </authorList>
    </citation>
    <scope>NUCLEOTIDE SEQUENCE [LARGE SCALE GENOMIC DNA]</scope>
</reference>
<dbReference type="SUPFAM" id="SSF54928">
    <property type="entry name" value="RNA-binding domain, RBD"/>
    <property type="match status" value="1"/>
</dbReference>
<reference evidence="5 6" key="1">
    <citation type="submission" date="2019-09" db="EMBL/GenBank/DDBJ databases">
        <authorList>
            <person name="Ou C."/>
        </authorList>
    </citation>
    <scope>NUCLEOTIDE SEQUENCE [LARGE SCALE GENOMIC DNA]</scope>
    <source>
        <strain evidence="5">S2</strain>
        <tissue evidence="5">Leaf</tissue>
    </source>
</reference>
<dbReference type="InterPro" id="IPR036869">
    <property type="entry name" value="J_dom_sf"/>
</dbReference>
<dbReference type="InterPro" id="IPR012677">
    <property type="entry name" value="Nucleotide-bd_a/b_plait_sf"/>
</dbReference>
<dbReference type="SMART" id="SM00271">
    <property type="entry name" value="DnaJ"/>
    <property type="match status" value="1"/>
</dbReference>
<dbReference type="Proteomes" id="UP000327157">
    <property type="component" value="Chromosome 5"/>
</dbReference>
<evidence type="ECO:0000313" key="6">
    <source>
        <dbReference type="Proteomes" id="UP000327157"/>
    </source>
</evidence>
<evidence type="ECO:0000256" key="1">
    <source>
        <dbReference type="PROSITE-ProRule" id="PRU00176"/>
    </source>
</evidence>
<dbReference type="PANTHER" id="PTHR45098:SF1">
    <property type="entry name" value="DNAJ DOMAIN CONTAINING PROTEIN, EXPRESSED"/>
    <property type="match status" value="1"/>
</dbReference>
<dbReference type="PROSITE" id="PS50102">
    <property type="entry name" value="RRM"/>
    <property type="match status" value="1"/>
</dbReference>
<evidence type="ECO:0000259" key="4">
    <source>
        <dbReference type="PROSITE" id="PS50102"/>
    </source>
</evidence>
<feature type="region of interest" description="Disordered" evidence="2">
    <location>
        <begin position="136"/>
        <end position="164"/>
    </location>
</feature>
<dbReference type="EMBL" id="SMOL01000004">
    <property type="protein sequence ID" value="KAB2636262.1"/>
    <property type="molecule type" value="Genomic_DNA"/>
</dbReference>
<dbReference type="PANTHER" id="PTHR45098">
    <property type="entry name" value="DNAJ DOMAIN CONTAINING PROTEIN, EXPRESSED"/>
    <property type="match status" value="1"/>
</dbReference>
<name>A0A5N5ICL7_9ROSA</name>
<dbReference type="CDD" id="cd12429">
    <property type="entry name" value="RRM_DNAJC17"/>
    <property type="match status" value="1"/>
</dbReference>
<dbReference type="InterPro" id="IPR018253">
    <property type="entry name" value="DnaJ_domain_CS"/>
</dbReference>
<evidence type="ECO:0000259" key="3">
    <source>
        <dbReference type="PROSITE" id="PS50076"/>
    </source>
</evidence>
<evidence type="ECO:0000313" key="5">
    <source>
        <dbReference type="EMBL" id="KAB2636262.1"/>
    </source>
</evidence>
<dbReference type="InterPro" id="IPR000504">
    <property type="entry name" value="RRM_dom"/>
</dbReference>
<dbReference type="Pfam" id="PF00226">
    <property type="entry name" value="DnaJ"/>
    <property type="match status" value="1"/>
</dbReference>
<dbReference type="CDD" id="cd06257">
    <property type="entry name" value="DnaJ"/>
    <property type="match status" value="1"/>
</dbReference>
<dbReference type="Gene3D" id="3.30.70.330">
    <property type="match status" value="1"/>
</dbReference>
<gene>
    <name evidence="5" type="ORF">D8674_026796</name>
</gene>
<dbReference type="Gene3D" id="1.10.287.110">
    <property type="entry name" value="DnaJ domain"/>
    <property type="match status" value="1"/>
</dbReference>
<feature type="domain" description="J" evidence="3">
    <location>
        <begin position="6"/>
        <end position="76"/>
    </location>
</feature>
<accession>A0A5N5ICL7</accession>
<organism evidence="5 6">
    <name type="scientific">Pyrus ussuriensis x Pyrus communis</name>
    <dbReference type="NCBI Taxonomy" id="2448454"/>
    <lineage>
        <taxon>Eukaryota</taxon>
        <taxon>Viridiplantae</taxon>
        <taxon>Streptophyta</taxon>
        <taxon>Embryophyta</taxon>
        <taxon>Tracheophyta</taxon>
        <taxon>Spermatophyta</taxon>
        <taxon>Magnoliopsida</taxon>
        <taxon>eudicotyledons</taxon>
        <taxon>Gunneridae</taxon>
        <taxon>Pentapetalae</taxon>
        <taxon>rosids</taxon>
        <taxon>fabids</taxon>
        <taxon>Rosales</taxon>
        <taxon>Rosaceae</taxon>
        <taxon>Amygdaloideae</taxon>
        <taxon>Maleae</taxon>
        <taxon>Pyrus</taxon>
    </lineage>
</organism>
<sequence>MDVEVDHYKVLGLPSGEEGAKLTENDIKKAYRAKALVLHPDKRPDDPDAPANFQSLMSSYEILKDEKARKLFDDLLRVKRDQQRRHLERDAKRQRMVSDLEARERSAFAPDAAARDRAEEERIARKLKEEIERIRKKHAKKGAATAAAPKRETGGVGKENAGGAKMGLDEEKMLKVSWENVGEGYTAERLRGFFSEFGEVEDIVIRGKKKRGSALVVMATKDAAVAATGTLLGDLSNPLLVIPLKPVSVTDAPPVQRPEEPDRLNNLVGAGYQSFEDSVLEKLKKAGQKDK</sequence>
<feature type="domain" description="RRM" evidence="4">
    <location>
        <begin position="174"/>
        <end position="254"/>
    </location>
</feature>
<dbReference type="AlphaFoldDB" id="A0A5N5ICL7"/>
<dbReference type="PROSITE" id="PS50076">
    <property type="entry name" value="DNAJ_2"/>
    <property type="match status" value="1"/>
</dbReference>
<dbReference type="InterPro" id="IPR034254">
    <property type="entry name" value="DNAJC17_RRM"/>
</dbReference>
<dbReference type="GO" id="GO:0003723">
    <property type="term" value="F:RNA binding"/>
    <property type="evidence" value="ECO:0007669"/>
    <property type="project" value="UniProtKB-UniRule"/>
</dbReference>
<proteinExistence type="predicted"/>
<dbReference type="Pfam" id="PF00076">
    <property type="entry name" value="RRM_1"/>
    <property type="match status" value="1"/>
</dbReference>
<dbReference type="InterPro" id="IPR035979">
    <property type="entry name" value="RBD_domain_sf"/>
</dbReference>
<dbReference type="PRINTS" id="PR00625">
    <property type="entry name" value="JDOMAIN"/>
</dbReference>
<comment type="caution">
    <text evidence="5">The sequence shown here is derived from an EMBL/GenBank/DDBJ whole genome shotgun (WGS) entry which is preliminary data.</text>
</comment>
<dbReference type="InterPro" id="IPR001623">
    <property type="entry name" value="DnaJ_domain"/>
</dbReference>
<protein>
    <submittedName>
        <fullName evidence="5">DnaJ subfamily C member 17-like</fullName>
    </submittedName>
</protein>
<keyword evidence="6" id="KW-1185">Reference proteome</keyword>
<evidence type="ECO:0000256" key="2">
    <source>
        <dbReference type="SAM" id="MobiDB-lite"/>
    </source>
</evidence>
<reference evidence="5 6" key="3">
    <citation type="submission" date="2019-11" db="EMBL/GenBank/DDBJ databases">
        <title>A de novo genome assembly of a pear dwarfing rootstock.</title>
        <authorList>
            <person name="Wang F."/>
            <person name="Wang J."/>
            <person name="Li S."/>
            <person name="Zhang Y."/>
            <person name="Fang M."/>
            <person name="Ma L."/>
            <person name="Zhao Y."/>
            <person name="Jiang S."/>
        </authorList>
    </citation>
    <scope>NUCLEOTIDE SEQUENCE [LARGE SCALE GENOMIC DNA]</scope>
    <source>
        <strain evidence="5">S2</strain>
        <tissue evidence="5">Leaf</tissue>
    </source>
</reference>
<dbReference type="SUPFAM" id="SSF46565">
    <property type="entry name" value="Chaperone J-domain"/>
    <property type="match status" value="1"/>
</dbReference>
<keyword evidence="1" id="KW-0694">RNA-binding</keyword>
<dbReference type="PROSITE" id="PS00636">
    <property type="entry name" value="DNAJ_1"/>
    <property type="match status" value="1"/>
</dbReference>